<gene>
    <name evidence="1" type="ORF">PLEI_0227</name>
</gene>
<dbReference type="Proteomes" id="UP000030675">
    <property type="component" value="Unassembled WGS sequence"/>
</dbReference>
<proteinExistence type="predicted"/>
<evidence type="ECO:0000313" key="2">
    <source>
        <dbReference type="Proteomes" id="UP000030675"/>
    </source>
</evidence>
<dbReference type="EMBL" id="DF196808">
    <property type="protein sequence ID" value="GAD28586.1"/>
    <property type="molecule type" value="Genomic_DNA"/>
</dbReference>
<reference evidence="2" key="1">
    <citation type="submission" date="2012-12" db="EMBL/GenBank/DDBJ databases">
        <title>Genome Sequence of Photobacterium leiognathi lrivu.4.1.</title>
        <authorList>
            <person name="Urbanczyk H."/>
            <person name="Ogura Y."/>
            <person name="Hayashi T."/>
            <person name="Dunlap P.V."/>
        </authorList>
    </citation>
    <scope>NUCLEOTIDE SEQUENCE [LARGE SCALE GENOMIC DNA]</scope>
    <source>
        <strain evidence="2">lrivu.4.1</strain>
    </source>
</reference>
<organism evidence="1 2">
    <name type="scientific">Photobacterium leiognathi lrivu.4.1</name>
    <dbReference type="NCBI Taxonomy" id="1248232"/>
    <lineage>
        <taxon>Bacteria</taxon>
        <taxon>Pseudomonadati</taxon>
        <taxon>Pseudomonadota</taxon>
        <taxon>Gammaproteobacteria</taxon>
        <taxon>Vibrionales</taxon>
        <taxon>Vibrionaceae</taxon>
        <taxon>Photobacterium</taxon>
    </lineage>
</organism>
<dbReference type="HOGENOM" id="CLU_2466330_0_0_6"/>
<name>V5F5C3_PHOLE</name>
<protein>
    <submittedName>
        <fullName evidence="1">Uncharacterized protein</fullName>
    </submittedName>
</protein>
<sequence>MINSNIEKNCLKAQIELEVLRVAALEDIEVGKLQGIVPDSFPEAFEADAFALGSLVDDCLKMADTKLSDLVLGHLEGFITLNCLCADY</sequence>
<accession>V5F5C3</accession>
<evidence type="ECO:0000313" key="1">
    <source>
        <dbReference type="EMBL" id="GAD28586.1"/>
    </source>
</evidence>
<dbReference type="RefSeq" id="WP_023931141.1">
    <property type="nucleotide sequence ID" value="NZ_DF196808.1"/>
</dbReference>
<dbReference type="AlphaFoldDB" id="V5F5C3"/>